<evidence type="ECO:0000313" key="10">
    <source>
        <dbReference type="EMBL" id="PJE69227.1"/>
    </source>
</evidence>
<gene>
    <name evidence="10" type="ORF">COU96_00860</name>
</gene>
<evidence type="ECO:0000256" key="4">
    <source>
        <dbReference type="ARBA" id="ARBA00022679"/>
    </source>
</evidence>
<organism evidence="10 11">
    <name type="scientific">Candidatus Shapirobacteria bacterium CG10_big_fil_rev_8_21_14_0_10_38_14</name>
    <dbReference type="NCBI Taxonomy" id="1974483"/>
    <lineage>
        <taxon>Bacteria</taxon>
        <taxon>Candidatus Shapironibacteriota</taxon>
    </lineage>
</organism>
<feature type="transmembrane region" description="Helical" evidence="8">
    <location>
        <begin position="146"/>
        <end position="164"/>
    </location>
</feature>
<dbReference type="PANTHER" id="PTHR33908:SF11">
    <property type="entry name" value="MEMBRANE PROTEIN"/>
    <property type="match status" value="1"/>
</dbReference>
<feature type="transmembrane region" description="Helical" evidence="8">
    <location>
        <begin position="184"/>
        <end position="201"/>
    </location>
</feature>
<feature type="domain" description="Glycosyltransferase RgtA/B/C/D-like" evidence="9">
    <location>
        <begin position="75"/>
        <end position="227"/>
    </location>
</feature>
<evidence type="ECO:0000313" key="11">
    <source>
        <dbReference type="Proteomes" id="UP000229500"/>
    </source>
</evidence>
<evidence type="ECO:0000256" key="6">
    <source>
        <dbReference type="ARBA" id="ARBA00022989"/>
    </source>
</evidence>
<accession>A0A2M8L603</accession>
<dbReference type="GO" id="GO:0005886">
    <property type="term" value="C:plasma membrane"/>
    <property type="evidence" value="ECO:0007669"/>
    <property type="project" value="UniProtKB-SubCell"/>
</dbReference>
<feature type="transmembrane region" description="Helical" evidence="8">
    <location>
        <begin position="72"/>
        <end position="90"/>
    </location>
</feature>
<evidence type="ECO:0000256" key="5">
    <source>
        <dbReference type="ARBA" id="ARBA00022692"/>
    </source>
</evidence>
<dbReference type="GO" id="GO:0016763">
    <property type="term" value="F:pentosyltransferase activity"/>
    <property type="evidence" value="ECO:0007669"/>
    <property type="project" value="TreeGrafter"/>
</dbReference>
<reference evidence="11" key="1">
    <citation type="submission" date="2017-09" db="EMBL/GenBank/DDBJ databases">
        <title>Depth-based differentiation of microbial function through sediment-hosted aquifers and enrichment of novel symbionts in the deep terrestrial subsurface.</title>
        <authorList>
            <person name="Probst A.J."/>
            <person name="Ladd B."/>
            <person name="Jarett J.K."/>
            <person name="Geller-Mcgrath D.E."/>
            <person name="Sieber C.M.K."/>
            <person name="Emerson J.B."/>
            <person name="Anantharaman K."/>
            <person name="Thomas B.C."/>
            <person name="Malmstrom R."/>
            <person name="Stieglmeier M."/>
            <person name="Klingl A."/>
            <person name="Woyke T."/>
            <person name="Ryan C.M."/>
            <person name="Banfield J.F."/>
        </authorList>
    </citation>
    <scope>NUCLEOTIDE SEQUENCE [LARGE SCALE GENOMIC DNA]</scope>
</reference>
<keyword evidence="4" id="KW-0808">Transferase</keyword>
<dbReference type="InterPro" id="IPR050297">
    <property type="entry name" value="LipidA_mod_glycosyltrf_83"/>
</dbReference>
<keyword evidence="3" id="KW-0328">Glycosyltransferase</keyword>
<comment type="caution">
    <text evidence="10">The sequence shown here is derived from an EMBL/GenBank/DDBJ whole genome shotgun (WGS) entry which is preliminary data.</text>
</comment>
<dbReference type="PANTHER" id="PTHR33908">
    <property type="entry name" value="MANNOSYLTRANSFERASE YKCB-RELATED"/>
    <property type="match status" value="1"/>
</dbReference>
<keyword evidence="2" id="KW-1003">Cell membrane</keyword>
<protein>
    <recommendedName>
        <fullName evidence="9">Glycosyltransferase RgtA/B/C/D-like domain-containing protein</fullName>
    </recommendedName>
</protein>
<dbReference type="AlphaFoldDB" id="A0A2M8L603"/>
<proteinExistence type="predicted"/>
<feature type="transmembrane region" description="Helical" evidence="8">
    <location>
        <begin position="383"/>
        <end position="405"/>
    </location>
</feature>
<dbReference type="Proteomes" id="UP000229500">
    <property type="component" value="Unassembled WGS sequence"/>
</dbReference>
<dbReference type="Pfam" id="PF13231">
    <property type="entry name" value="PMT_2"/>
    <property type="match status" value="1"/>
</dbReference>
<feature type="transmembrane region" description="Helical" evidence="8">
    <location>
        <begin position="213"/>
        <end position="231"/>
    </location>
</feature>
<dbReference type="InterPro" id="IPR038731">
    <property type="entry name" value="RgtA/B/C-like"/>
</dbReference>
<evidence type="ECO:0000256" key="3">
    <source>
        <dbReference type="ARBA" id="ARBA00022676"/>
    </source>
</evidence>
<name>A0A2M8L603_9BACT</name>
<evidence type="ECO:0000259" key="9">
    <source>
        <dbReference type="Pfam" id="PF13231"/>
    </source>
</evidence>
<feature type="transmembrane region" description="Helical" evidence="8">
    <location>
        <begin position="120"/>
        <end position="139"/>
    </location>
</feature>
<evidence type="ECO:0000256" key="8">
    <source>
        <dbReference type="SAM" id="Phobius"/>
    </source>
</evidence>
<keyword evidence="6 8" id="KW-1133">Transmembrane helix</keyword>
<feature type="transmembrane region" description="Helical" evidence="8">
    <location>
        <begin position="347"/>
        <end position="371"/>
    </location>
</feature>
<dbReference type="EMBL" id="PFEL01000041">
    <property type="protein sequence ID" value="PJE69227.1"/>
    <property type="molecule type" value="Genomic_DNA"/>
</dbReference>
<dbReference type="GO" id="GO:0009103">
    <property type="term" value="P:lipopolysaccharide biosynthetic process"/>
    <property type="evidence" value="ECO:0007669"/>
    <property type="project" value="UniProtKB-ARBA"/>
</dbReference>
<evidence type="ECO:0000256" key="1">
    <source>
        <dbReference type="ARBA" id="ARBA00004651"/>
    </source>
</evidence>
<keyword evidence="5 8" id="KW-0812">Transmembrane</keyword>
<evidence type="ECO:0000256" key="7">
    <source>
        <dbReference type="ARBA" id="ARBA00023136"/>
    </source>
</evidence>
<feature type="transmembrane region" description="Helical" evidence="8">
    <location>
        <begin position="298"/>
        <end position="317"/>
    </location>
</feature>
<comment type="subcellular location">
    <subcellularLocation>
        <location evidence="1">Cell membrane</location>
        <topology evidence="1">Multi-pass membrane protein</topology>
    </subcellularLocation>
</comment>
<evidence type="ECO:0000256" key="2">
    <source>
        <dbReference type="ARBA" id="ARBA00022475"/>
    </source>
</evidence>
<feature type="transmembrane region" description="Helical" evidence="8">
    <location>
        <begin position="12"/>
        <end position="30"/>
    </location>
</feature>
<feature type="transmembrane region" description="Helical" evidence="8">
    <location>
        <begin position="97"/>
        <end position="114"/>
    </location>
</feature>
<sequence>MKYIRIAKAKGLLIFLIVLLGFFLRVYRVGKTPSGFFCDEAAIGYNAYSLLQKGEDEYGEPYPFFFRSFGDYRNPLPIYFNILTVAAFGLNEFSVRFTSAVAGTLTILIVFLLTERLWGNLIALLSSFLIAISPWHLHFSRFGSEYIYFPFLFSLGLYLFIVGLKKEYLLPIGFFVLGISLYTYYPAWLVTPLFIIGLFFIYRRQLFKLKKEFIIGILIFMFTLLPLFIGVKNKTALTRWNRVSAFKNLGNNSVAVSAKNLARTYFAHFSYDFLFKKGDIGYLGHFINRFSVRGMGELYLFQLPLVILGLLALVKTLNKTASQTIFLWMVLYPLGSTLIGTDGGGPFAFRSIIGVVPFQIISALGFFQILFIVKKLSKRHHQFLKTFFVIFIFFAALFSLESYLYRYHIEYPLYSSDFWGWQFGPREVMKYFLEVRNNYDNLFLMGDFNSPEIFIKFYDPENICQGRCQTGGMEKVNLNKRQLYAISITRLREIPNSFQTNIQKTIYYPNKTPAFLLIEIQKQFPISNMY</sequence>
<keyword evidence="7 8" id="KW-0472">Membrane</keyword>
<feature type="transmembrane region" description="Helical" evidence="8">
    <location>
        <begin position="324"/>
        <end position="341"/>
    </location>
</feature>